<reference evidence="1" key="1">
    <citation type="submission" date="2019-11" db="EMBL/GenBank/DDBJ databases">
        <title>Nori genome reveals adaptations in red seaweeds to the harsh intertidal environment.</title>
        <authorList>
            <person name="Wang D."/>
            <person name="Mao Y."/>
        </authorList>
    </citation>
    <scope>NUCLEOTIDE SEQUENCE</scope>
    <source>
        <tissue evidence="1">Gametophyte</tissue>
    </source>
</reference>
<protein>
    <submittedName>
        <fullName evidence="1">Uncharacterized protein</fullName>
    </submittedName>
</protein>
<gene>
    <name evidence="1" type="ORF">I4F81_008429</name>
</gene>
<organism evidence="1 2">
    <name type="scientific">Pyropia yezoensis</name>
    <name type="common">Susabi-nori</name>
    <name type="synonym">Porphyra yezoensis</name>
    <dbReference type="NCBI Taxonomy" id="2788"/>
    <lineage>
        <taxon>Eukaryota</taxon>
        <taxon>Rhodophyta</taxon>
        <taxon>Bangiophyceae</taxon>
        <taxon>Bangiales</taxon>
        <taxon>Bangiaceae</taxon>
        <taxon>Pyropia</taxon>
    </lineage>
</organism>
<evidence type="ECO:0000313" key="2">
    <source>
        <dbReference type="Proteomes" id="UP000798662"/>
    </source>
</evidence>
<name>A0ACC3C6H8_PYRYE</name>
<accession>A0ACC3C6H8</accession>
<dbReference type="EMBL" id="CM020619">
    <property type="protein sequence ID" value="KAK1865906.1"/>
    <property type="molecule type" value="Genomic_DNA"/>
</dbReference>
<comment type="caution">
    <text evidence="1">The sequence shown here is derived from an EMBL/GenBank/DDBJ whole genome shotgun (WGS) entry which is preliminary data.</text>
</comment>
<keyword evidence="2" id="KW-1185">Reference proteome</keyword>
<evidence type="ECO:0000313" key="1">
    <source>
        <dbReference type="EMBL" id="KAK1865906.1"/>
    </source>
</evidence>
<sequence length="217" mass="21651">MEHPAVVGLGSAALPLRGVAEVPPRRAGCSASAGLGGGPPPPGVAKAGGVAGAGVRRVSPAAPPRSPRPSARGRAGDRPRRQLACPTPRRAMPASTLVGGMSACSSPFEGAWSSELSPPSRPSTAPVIHALPYQSLGGQSRLGGHEAASMPTSQSSATLPLPASGRAPRRSSNPMCRDVFFARGLHHSATYGAFGGPSGAMCVPSDGGGGGWSWGRL</sequence>
<proteinExistence type="predicted"/>
<dbReference type="Proteomes" id="UP000798662">
    <property type="component" value="Chromosome 2"/>
</dbReference>